<accession>A0A291LJ23</accession>
<dbReference type="SUPFAM" id="SSF82771">
    <property type="entry name" value="GIY-YIG endonuclease"/>
    <property type="match status" value="1"/>
</dbReference>
<dbReference type="InterPro" id="IPR035901">
    <property type="entry name" value="GIY-YIG_endonuc_sf"/>
</dbReference>
<dbReference type="SMART" id="SM00465">
    <property type="entry name" value="GIYc"/>
    <property type="match status" value="1"/>
</dbReference>
<keyword evidence="2" id="KW-0378">Hydrolase</keyword>
<dbReference type="PROSITE" id="PS50164">
    <property type="entry name" value="GIY_YIG"/>
    <property type="match status" value="1"/>
</dbReference>
<name>A0A291LJ23_9PEZI</name>
<gene>
    <name evidence="2" type="primary">orf350</name>
</gene>
<evidence type="ECO:0000259" key="1">
    <source>
        <dbReference type="PROSITE" id="PS50164"/>
    </source>
</evidence>
<organism evidence="2">
    <name type="scientific">Juglanconis juglandina</name>
    <dbReference type="NCBI Taxonomy" id="1940567"/>
    <lineage>
        <taxon>Eukaryota</taxon>
        <taxon>Fungi</taxon>
        <taxon>Dikarya</taxon>
        <taxon>Ascomycota</taxon>
        <taxon>Pezizomycotina</taxon>
        <taxon>Sordariomycetes</taxon>
        <taxon>Sordariomycetidae</taxon>
        <taxon>Diaporthales</taxon>
        <taxon>Juglanconidaceae</taxon>
        <taxon>Juglanconis</taxon>
    </lineage>
</organism>
<proteinExistence type="predicted"/>
<dbReference type="Pfam" id="PF01541">
    <property type="entry name" value="GIY-YIG"/>
    <property type="match status" value="1"/>
</dbReference>
<feature type="domain" description="GIY-YIG" evidence="1">
    <location>
        <begin position="104"/>
        <end position="198"/>
    </location>
</feature>
<dbReference type="GO" id="GO:0004519">
    <property type="term" value="F:endonuclease activity"/>
    <property type="evidence" value="ECO:0007669"/>
    <property type="project" value="UniProtKB-KW"/>
</dbReference>
<keyword evidence="2" id="KW-0496">Mitochondrion</keyword>
<sequence length="350" mass="40289">MFNIKCSYSGQLNRLFRFESNLTKPKIKRIESRPNSLALEHINSCNSTTSEVINSVLLNQKVSISQKELDELLSLPSVNFYLPITNQTYPGLLGLIGKPGSRRSNSGVYIFSHKYSDKKYVGSSNDLARRFKQYFEKKILFNNKDTGVLLPLIEKEELISFTLQVTVIPSSYSKFSHCFLEQYYLLNKEFNLNTHKIVNFRVNQGFKIYLYDKDCKILYYSSNSLNAFCADLGIHHSSYKKHIANNSSYLDYFTISNNLVEKAIPAGLTELELRELIDEGRKLSLNELHLSYGKPIEVLDSDTNTTKIYESAYKVATRLGFSRSSLRNYIANGKAYKNRYIFKYANKTEN</sequence>
<evidence type="ECO:0000313" key="2">
    <source>
        <dbReference type="EMBL" id="ATI20502.1"/>
    </source>
</evidence>
<dbReference type="SMART" id="SM00497">
    <property type="entry name" value="IENR1"/>
    <property type="match status" value="2"/>
</dbReference>
<dbReference type="InterPro" id="IPR003647">
    <property type="entry name" value="Intron_nuc_1_rpt"/>
</dbReference>
<geneLocation type="mitochondrion" evidence="2"/>
<keyword evidence="2" id="KW-0255">Endonuclease</keyword>
<dbReference type="EMBL" id="KY575057">
    <property type="protein sequence ID" value="ATI20502.1"/>
    <property type="molecule type" value="Genomic_DNA"/>
</dbReference>
<dbReference type="InterPro" id="IPR000305">
    <property type="entry name" value="GIY-YIG_endonuc"/>
</dbReference>
<reference evidence="2" key="1">
    <citation type="submission" date="2017-02" db="EMBL/GenBank/DDBJ databases">
        <title>Fungal Comparative Genomics of Melanconis species and Ophiognomonia clavigignenti-juglandacearum at Different Phylogenetic Distances.</title>
        <authorList>
            <person name="Demers J.E."/>
            <person name="Castlebury L.A."/>
        </authorList>
    </citation>
    <scope>NUCLEOTIDE SEQUENCE</scope>
    <source>
        <strain evidence="2">CBS 121083</strain>
    </source>
</reference>
<dbReference type="AlphaFoldDB" id="A0A291LJ23"/>
<dbReference type="Gene3D" id="3.40.1440.10">
    <property type="entry name" value="GIY-YIG endonuclease"/>
    <property type="match status" value="1"/>
</dbReference>
<protein>
    <submittedName>
        <fullName evidence="2">GIY-YIG endonuclease</fullName>
    </submittedName>
</protein>
<keyword evidence="2" id="KW-0540">Nuclease</keyword>